<keyword evidence="4 6" id="KW-1015">Disulfide bond</keyword>
<dbReference type="GO" id="GO:0007219">
    <property type="term" value="P:Notch signaling pathway"/>
    <property type="evidence" value="ECO:0007669"/>
    <property type="project" value="TreeGrafter"/>
</dbReference>
<dbReference type="SMART" id="SM00034">
    <property type="entry name" value="CLECT"/>
    <property type="match status" value="1"/>
</dbReference>
<evidence type="ECO:0000259" key="9">
    <source>
        <dbReference type="PROSITE" id="PS50041"/>
    </source>
</evidence>
<dbReference type="PANTHER" id="PTHR12916">
    <property type="entry name" value="CYTOCHROME C OXIDASE POLYPEPTIDE VIC-2"/>
    <property type="match status" value="1"/>
</dbReference>
<evidence type="ECO:0000256" key="5">
    <source>
        <dbReference type="ARBA" id="ARBA00023180"/>
    </source>
</evidence>
<dbReference type="GeneID" id="109481697"/>
<dbReference type="FunFam" id="2.10.25.10:FF:000279">
    <property type="entry name" value="Neurogenic locus notch 1"/>
    <property type="match status" value="1"/>
</dbReference>
<accession>A0A6P5A934</accession>
<evidence type="ECO:0000259" key="8">
    <source>
        <dbReference type="PROSITE" id="PS50026"/>
    </source>
</evidence>
<dbReference type="FunFam" id="2.10.25.10:FF:000004">
    <property type="entry name" value="Neurogenic locus notch 1"/>
    <property type="match status" value="1"/>
</dbReference>
<organism evidence="10 11">
    <name type="scientific">Branchiostoma belcheri</name>
    <name type="common">Amphioxus</name>
    <dbReference type="NCBI Taxonomy" id="7741"/>
    <lineage>
        <taxon>Eukaryota</taxon>
        <taxon>Metazoa</taxon>
        <taxon>Chordata</taxon>
        <taxon>Cephalochordata</taxon>
        <taxon>Leptocardii</taxon>
        <taxon>Amphioxiformes</taxon>
        <taxon>Branchiostomatidae</taxon>
        <taxon>Branchiostoma</taxon>
    </lineage>
</organism>
<evidence type="ECO:0000256" key="3">
    <source>
        <dbReference type="ARBA" id="ARBA00022737"/>
    </source>
</evidence>
<dbReference type="PANTHER" id="PTHR12916:SF9">
    <property type="entry name" value="NEUROGENIC LOCUS NOTCH HOMOLOG PROTEIN 1-RELATED"/>
    <property type="match status" value="1"/>
</dbReference>
<dbReference type="PROSITE" id="PS00022">
    <property type="entry name" value="EGF_1"/>
    <property type="match status" value="3"/>
</dbReference>
<evidence type="ECO:0000256" key="4">
    <source>
        <dbReference type="ARBA" id="ARBA00023157"/>
    </source>
</evidence>
<dbReference type="InterPro" id="IPR001881">
    <property type="entry name" value="EGF-like_Ca-bd_dom"/>
</dbReference>
<keyword evidence="5" id="KW-0325">Glycoprotein</keyword>
<dbReference type="InterPro" id="IPR018097">
    <property type="entry name" value="EGF_Ca-bd_CS"/>
</dbReference>
<keyword evidence="10" id="KW-1185">Reference proteome</keyword>
<dbReference type="OrthoDB" id="283575at2759"/>
<evidence type="ECO:0000256" key="7">
    <source>
        <dbReference type="SAM" id="SignalP"/>
    </source>
</evidence>
<evidence type="ECO:0000313" key="11">
    <source>
        <dbReference type="RefSeq" id="XP_019639842.1"/>
    </source>
</evidence>
<dbReference type="SMART" id="SM00179">
    <property type="entry name" value="EGF_CA"/>
    <property type="match status" value="2"/>
</dbReference>
<name>A0A6P5A934_BRABE</name>
<feature type="domain" description="EGF-like" evidence="8">
    <location>
        <begin position="21"/>
        <end position="58"/>
    </location>
</feature>
<dbReference type="FunFam" id="2.10.25.10:FF:000712">
    <property type="entry name" value="Uncharacterized protein"/>
    <property type="match status" value="1"/>
</dbReference>
<dbReference type="Gene3D" id="3.10.100.10">
    <property type="entry name" value="Mannose-Binding Protein A, subunit A"/>
    <property type="match status" value="1"/>
</dbReference>
<dbReference type="Gene3D" id="2.10.25.10">
    <property type="entry name" value="Laminin"/>
    <property type="match status" value="3"/>
</dbReference>
<feature type="disulfide bond" evidence="6">
    <location>
        <begin position="48"/>
        <end position="57"/>
    </location>
</feature>
<keyword evidence="1 6" id="KW-0245">EGF-like domain</keyword>
<feature type="domain" description="EGF-like" evidence="8">
    <location>
        <begin position="178"/>
        <end position="216"/>
    </location>
</feature>
<evidence type="ECO:0000313" key="10">
    <source>
        <dbReference type="Proteomes" id="UP000515135"/>
    </source>
</evidence>
<dbReference type="InterPro" id="IPR016187">
    <property type="entry name" value="CTDL_fold"/>
</dbReference>
<protein>
    <submittedName>
        <fullName evidence="11">Protein crumbs homolog 1-like</fullName>
    </submittedName>
</protein>
<dbReference type="PROSITE" id="PS00010">
    <property type="entry name" value="ASX_HYDROXYL"/>
    <property type="match status" value="1"/>
</dbReference>
<gene>
    <name evidence="11" type="primary">LOC109481697</name>
</gene>
<feature type="signal peptide" evidence="7">
    <location>
        <begin position="1"/>
        <end position="18"/>
    </location>
</feature>
<feature type="disulfide bond" evidence="6">
    <location>
        <begin position="187"/>
        <end position="204"/>
    </location>
</feature>
<dbReference type="GO" id="GO:0005509">
    <property type="term" value="F:calcium ion binding"/>
    <property type="evidence" value="ECO:0007669"/>
    <property type="project" value="InterPro"/>
</dbReference>
<dbReference type="Proteomes" id="UP000515135">
    <property type="component" value="Unplaced"/>
</dbReference>
<reference evidence="11" key="1">
    <citation type="submission" date="2025-08" db="UniProtKB">
        <authorList>
            <consortium name="RefSeq"/>
        </authorList>
    </citation>
    <scope>IDENTIFICATION</scope>
    <source>
        <tissue evidence="11">Gonad</tissue>
    </source>
</reference>
<dbReference type="InterPro" id="IPR000152">
    <property type="entry name" value="EGF-type_Asp/Asn_hydroxyl_site"/>
</dbReference>
<proteinExistence type="predicted"/>
<dbReference type="SUPFAM" id="SSF56436">
    <property type="entry name" value="C-type lectin-like"/>
    <property type="match status" value="1"/>
</dbReference>
<dbReference type="CDD" id="cd00054">
    <property type="entry name" value="EGF_CA"/>
    <property type="match status" value="2"/>
</dbReference>
<dbReference type="PROSITE" id="PS50026">
    <property type="entry name" value="EGF_3"/>
    <property type="match status" value="3"/>
</dbReference>
<feature type="domain" description="C-type lectin" evidence="9">
    <location>
        <begin position="62"/>
        <end position="176"/>
    </location>
</feature>
<dbReference type="FunFam" id="3.10.100.10:FF:000107">
    <property type="entry name" value="Uncharacterized protein"/>
    <property type="match status" value="1"/>
</dbReference>
<dbReference type="KEGG" id="bbel:109481697"/>
<dbReference type="PRINTS" id="PR00010">
    <property type="entry name" value="EGFBLOOD"/>
</dbReference>
<dbReference type="PROSITE" id="PS01186">
    <property type="entry name" value="EGF_2"/>
    <property type="match status" value="3"/>
</dbReference>
<feature type="domain" description="EGF-like" evidence="8">
    <location>
        <begin position="218"/>
        <end position="254"/>
    </location>
</feature>
<dbReference type="InterPro" id="IPR001304">
    <property type="entry name" value="C-type_lectin-like"/>
</dbReference>
<keyword evidence="3" id="KW-0677">Repeat</keyword>
<dbReference type="InterPro" id="IPR000742">
    <property type="entry name" value="EGF"/>
</dbReference>
<evidence type="ECO:0000256" key="1">
    <source>
        <dbReference type="ARBA" id="ARBA00022536"/>
    </source>
</evidence>
<dbReference type="InterPro" id="IPR016186">
    <property type="entry name" value="C-type_lectin-like/link_sf"/>
</dbReference>
<comment type="caution">
    <text evidence="6">Lacks conserved residue(s) required for the propagation of feature annotation.</text>
</comment>
<dbReference type="SMART" id="SM00181">
    <property type="entry name" value="EGF"/>
    <property type="match status" value="3"/>
</dbReference>
<evidence type="ECO:0000256" key="2">
    <source>
        <dbReference type="ARBA" id="ARBA00022729"/>
    </source>
</evidence>
<dbReference type="AlphaFoldDB" id="A0A6P5A934"/>
<dbReference type="GO" id="GO:0005112">
    <property type="term" value="F:Notch binding"/>
    <property type="evidence" value="ECO:0007669"/>
    <property type="project" value="TreeGrafter"/>
</dbReference>
<feature type="disulfide bond" evidence="6">
    <location>
        <begin position="244"/>
        <end position="253"/>
    </location>
</feature>
<dbReference type="PROSITE" id="PS01187">
    <property type="entry name" value="EGF_CA"/>
    <property type="match status" value="1"/>
</dbReference>
<dbReference type="SUPFAM" id="SSF57196">
    <property type="entry name" value="EGF/Laminin"/>
    <property type="match status" value="3"/>
</dbReference>
<evidence type="ECO:0000256" key="6">
    <source>
        <dbReference type="PROSITE-ProRule" id="PRU00076"/>
    </source>
</evidence>
<dbReference type="CDD" id="cd00037">
    <property type="entry name" value="CLECT"/>
    <property type="match status" value="1"/>
</dbReference>
<dbReference type="Pfam" id="PF00008">
    <property type="entry name" value="EGF"/>
    <property type="match status" value="2"/>
</dbReference>
<keyword evidence="2 7" id="KW-0732">Signal</keyword>
<dbReference type="RefSeq" id="XP_019639842.1">
    <property type="nucleotide sequence ID" value="XM_019784283.1"/>
</dbReference>
<feature type="disulfide bond" evidence="6">
    <location>
        <begin position="206"/>
        <end position="215"/>
    </location>
</feature>
<sequence>MWNFLLVFVAVAVWPASTQDTVNACLSSPCVHGTCTDGAAAGSYTCSCENGWTGNNCDQMSFGGQCYQFSSTALSHQDSALACSANGGRLVDVMDHEQQSFLADKMAASSGNSNWLAMKTAPTEILNSDGTPVSGQLQWSSSEPSEPCDLCVLLDSSDNYLAKTAPCTEQHNYVCQDAQVSCDPNVCQNGGNCTSCFNGSATFCRCPDGFEGDFCEINIDECASNPCQNGGTCQDGINSYSCSCPTGFHGDHCEFDTDWCDHPEVQCPFGWSCRDDISSFECYDPNPIVRRSAYSCSSASCPVGMYCREKGAASFSCSAE</sequence>
<dbReference type="Pfam" id="PF00059">
    <property type="entry name" value="Lectin_C"/>
    <property type="match status" value="1"/>
</dbReference>
<dbReference type="PROSITE" id="PS50041">
    <property type="entry name" value="C_TYPE_LECTIN_2"/>
    <property type="match status" value="1"/>
</dbReference>
<feature type="chain" id="PRO_5027848321" evidence="7">
    <location>
        <begin position="19"/>
        <end position="320"/>
    </location>
</feature>
<feature type="disulfide bond" evidence="6">
    <location>
        <begin position="25"/>
        <end position="35"/>
    </location>
</feature>